<dbReference type="PaxDb" id="2850-Phatr54751"/>
<dbReference type="InterPro" id="IPR001401">
    <property type="entry name" value="Dynamin_GTPase"/>
</dbReference>
<dbReference type="PRINTS" id="PR00195">
    <property type="entry name" value="DYNAMIN"/>
</dbReference>
<dbReference type="SUPFAM" id="SSF52540">
    <property type="entry name" value="P-loop containing nucleoside triphosphate hydrolases"/>
    <property type="match status" value="1"/>
</dbReference>
<gene>
    <name evidence="7" type="primary">DYN1</name>
    <name evidence="7" type="ORF">PHATRDRAFT_54751</name>
</gene>
<dbReference type="SMART" id="SM00302">
    <property type="entry name" value="GED"/>
    <property type="match status" value="1"/>
</dbReference>
<keyword evidence="1 3" id="KW-0547">Nucleotide-binding</keyword>
<dbReference type="GeneID" id="7202283"/>
<name>B7G3L7_PHATC</name>
<evidence type="ECO:0000256" key="2">
    <source>
        <dbReference type="ARBA" id="ARBA00023134"/>
    </source>
</evidence>
<dbReference type="PANTHER" id="PTHR11566:SF21">
    <property type="entry name" value="DYNAMIN RELATED PROTEIN 1, ISOFORM A"/>
    <property type="match status" value="1"/>
</dbReference>
<dbReference type="RefSeq" id="XP_002181636.1">
    <property type="nucleotide sequence ID" value="XM_002181600.1"/>
</dbReference>
<protein>
    <recommendedName>
        <fullName evidence="9">Dynamin GTPase</fullName>
    </recommendedName>
</protein>
<evidence type="ECO:0000313" key="8">
    <source>
        <dbReference type="Proteomes" id="UP000000759"/>
    </source>
</evidence>
<organism evidence="7 8">
    <name type="scientific">Phaeodactylum tricornutum (strain CCAP 1055/1)</name>
    <dbReference type="NCBI Taxonomy" id="556484"/>
    <lineage>
        <taxon>Eukaryota</taxon>
        <taxon>Sar</taxon>
        <taxon>Stramenopiles</taxon>
        <taxon>Ochrophyta</taxon>
        <taxon>Bacillariophyta</taxon>
        <taxon>Bacillariophyceae</taxon>
        <taxon>Bacillariophycidae</taxon>
        <taxon>Naviculales</taxon>
        <taxon>Phaeodactylaceae</taxon>
        <taxon>Phaeodactylum</taxon>
    </lineage>
</organism>
<dbReference type="AlphaFoldDB" id="B7G3L7"/>
<dbReference type="GO" id="GO:0005737">
    <property type="term" value="C:cytoplasm"/>
    <property type="evidence" value="ECO:0007669"/>
    <property type="project" value="TreeGrafter"/>
</dbReference>
<dbReference type="GO" id="GO:0008017">
    <property type="term" value="F:microtubule binding"/>
    <property type="evidence" value="ECO:0007669"/>
    <property type="project" value="TreeGrafter"/>
</dbReference>
<dbReference type="PANTHER" id="PTHR11566">
    <property type="entry name" value="DYNAMIN"/>
    <property type="match status" value="1"/>
</dbReference>
<dbReference type="InterPro" id="IPR019762">
    <property type="entry name" value="Dynamin_GTPase_CS"/>
</dbReference>
<proteinExistence type="inferred from homology"/>
<feature type="domain" description="GED" evidence="5">
    <location>
        <begin position="649"/>
        <end position="740"/>
    </location>
</feature>
<evidence type="ECO:0000259" key="5">
    <source>
        <dbReference type="PROSITE" id="PS51388"/>
    </source>
</evidence>
<dbReference type="PROSITE" id="PS00410">
    <property type="entry name" value="G_DYNAMIN_1"/>
    <property type="match status" value="1"/>
</dbReference>
<dbReference type="STRING" id="556484.B7G3L7"/>
<accession>B7G3L7</accession>
<dbReference type="InterPro" id="IPR030381">
    <property type="entry name" value="G_DYNAMIN_dom"/>
</dbReference>
<evidence type="ECO:0000256" key="1">
    <source>
        <dbReference type="ARBA" id="ARBA00022741"/>
    </source>
</evidence>
<dbReference type="FunCoup" id="B7G3L7">
    <property type="interactions" value="432"/>
</dbReference>
<sequence length="742" mass="81656">MIMEQLIPIASKLQDVLGALGQSASLDLPQIVVVGGQSSGKSSVLESLVGRSFLPRGTGIVTRRPLVLQLYNTRQDTLEDGDEDEEPDEVVDDREWGEFLHVPGKKYFDFAAIREEIVAETDRLTGKNKGIDSEPIHLKVFSPRVLALTLVDLPGIAKVPVGDQPDDIEAQIHDMCLSFISNPNAIVLAVTSANTDLANSDALKLAQSVDPGGHRTVGVLTKLDLMDEGTDCVDILTNQVIPLSKGYIAVVNRGQKDVMSDLSIRDGLTKEEVFFRNHPVYSKDRNILAKCGTKHLAKGLNTILMHNIRDCLPDLKSRITHMMNEVQQELESLGSPIQNASRSARGSVLLKMLSKFANNFANVLDGKGPQESTLSSRLGGSIHQHHGYAHMHELMGGARISFVFTEVFANSLIAVGAFDGLSDDEIRTTICNANGTRPALFVPEISFDILVRRQVARLEQPGVQCVDMVYEELQRIAAQSEPSEMTRFPLLRDRMVEVVMNLLKRCVGPTQMMVSNLVKIELAYINTSHPDFIGGSRAVARLMEKIGKENDRAHAIDHETMLHSPSGNTYDRRPSHAGPGAGPNHTTAGSNSGIMNLLFRGGTGAKPPRPASSSASVPGGPPSIVHLPQVQDSMKPTDLPPTERERVEMEVIKSLIESYFSIVRKNYIDLVPKTVMYFLVNHVRDSLQNELVSELYRDAEVGTLMQEAEDIASRRQTCIEMKDLLQKALEIVNEVRDFNAFK</sequence>
<evidence type="ECO:0000256" key="4">
    <source>
        <dbReference type="SAM" id="MobiDB-lite"/>
    </source>
</evidence>
<dbReference type="eggNOG" id="KOG0446">
    <property type="taxonomic scope" value="Eukaryota"/>
</dbReference>
<dbReference type="InParanoid" id="B7G3L7"/>
<evidence type="ECO:0008006" key="9">
    <source>
        <dbReference type="Google" id="ProtNLM"/>
    </source>
</evidence>
<evidence type="ECO:0000313" key="7">
    <source>
        <dbReference type="EMBL" id="EEC46850.1"/>
    </source>
</evidence>
<feature type="region of interest" description="Disordered" evidence="4">
    <location>
        <begin position="552"/>
        <end position="640"/>
    </location>
</feature>
<dbReference type="Proteomes" id="UP000000759">
    <property type="component" value="Chromosome 13"/>
</dbReference>
<dbReference type="InterPro" id="IPR000375">
    <property type="entry name" value="Dynamin_stalk"/>
</dbReference>
<dbReference type="CDD" id="cd08771">
    <property type="entry name" value="DLP_1"/>
    <property type="match status" value="1"/>
</dbReference>
<reference evidence="7 8" key="1">
    <citation type="journal article" date="2008" name="Nature">
        <title>The Phaeodactylum genome reveals the evolutionary history of diatom genomes.</title>
        <authorList>
            <person name="Bowler C."/>
            <person name="Allen A.E."/>
            <person name="Badger J.H."/>
            <person name="Grimwood J."/>
            <person name="Jabbari K."/>
            <person name="Kuo A."/>
            <person name="Maheswari U."/>
            <person name="Martens C."/>
            <person name="Maumus F."/>
            <person name="Otillar R.P."/>
            <person name="Rayko E."/>
            <person name="Salamov A."/>
            <person name="Vandepoele K."/>
            <person name="Beszteri B."/>
            <person name="Gruber A."/>
            <person name="Heijde M."/>
            <person name="Katinka M."/>
            <person name="Mock T."/>
            <person name="Valentin K."/>
            <person name="Verret F."/>
            <person name="Berges J.A."/>
            <person name="Brownlee C."/>
            <person name="Cadoret J.P."/>
            <person name="Chiovitti A."/>
            <person name="Choi C.J."/>
            <person name="Coesel S."/>
            <person name="De Martino A."/>
            <person name="Detter J.C."/>
            <person name="Durkin C."/>
            <person name="Falciatore A."/>
            <person name="Fournet J."/>
            <person name="Haruta M."/>
            <person name="Huysman M.J."/>
            <person name="Jenkins B.D."/>
            <person name="Jiroutova K."/>
            <person name="Jorgensen R.E."/>
            <person name="Joubert Y."/>
            <person name="Kaplan A."/>
            <person name="Kroger N."/>
            <person name="Kroth P.G."/>
            <person name="La Roche J."/>
            <person name="Lindquist E."/>
            <person name="Lommer M."/>
            <person name="Martin-Jezequel V."/>
            <person name="Lopez P.J."/>
            <person name="Lucas S."/>
            <person name="Mangogna M."/>
            <person name="McGinnis K."/>
            <person name="Medlin L.K."/>
            <person name="Montsant A."/>
            <person name="Oudot-Le Secq M.P."/>
            <person name="Napoli C."/>
            <person name="Obornik M."/>
            <person name="Parker M.S."/>
            <person name="Petit J.L."/>
            <person name="Porcel B.M."/>
            <person name="Poulsen N."/>
            <person name="Robison M."/>
            <person name="Rychlewski L."/>
            <person name="Rynearson T.A."/>
            <person name="Schmutz J."/>
            <person name="Shapiro H."/>
            <person name="Siaut M."/>
            <person name="Stanley M."/>
            <person name="Sussman M.R."/>
            <person name="Taylor A.R."/>
            <person name="Vardi A."/>
            <person name="von Dassow P."/>
            <person name="Vyverman W."/>
            <person name="Willis A."/>
            <person name="Wyrwicz L.S."/>
            <person name="Rokhsar D.S."/>
            <person name="Weissenbach J."/>
            <person name="Armbrust E.V."/>
            <person name="Green B.R."/>
            <person name="Van de Peer Y."/>
            <person name="Grigoriev I.V."/>
        </authorList>
    </citation>
    <scope>NUCLEOTIDE SEQUENCE [LARGE SCALE GENOMIC DNA]</scope>
    <source>
        <strain evidence="7 8">CCAP 1055/1</strain>
    </source>
</reference>
<dbReference type="Pfam" id="PF00350">
    <property type="entry name" value="Dynamin_N"/>
    <property type="match status" value="1"/>
</dbReference>
<comment type="similarity">
    <text evidence="3">Belongs to the TRAFAC class dynamin-like GTPase superfamily. Dynamin/Fzo/YdjA family.</text>
</comment>
<dbReference type="FunFam" id="3.40.50.300:FF:001027">
    <property type="entry name" value="dynamin-related protein 3A"/>
    <property type="match status" value="1"/>
</dbReference>
<reference evidence="8" key="2">
    <citation type="submission" date="2008-08" db="EMBL/GenBank/DDBJ databases">
        <authorList>
            <consortium name="Diatom Consortium"/>
            <person name="Grigoriev I."/>
            <person name="Grimwood J."/>
            <person name="Kuo A."/>
            <person name="Otillar R.P."/>
            <person name="Salamov A."/>
            <person name="Detter J.C."/>
            <person name="Lindquist E."/>
            <person name="Shapiro H."/>
            <person name="Lucas S."/>
            <person name="Glavina del Rio T."/>
            <person name="Pitluck S."/>
            <person name="Rokhsar D."/>
            <person name="Bowler C."/>
        </authorList>
    </citation>
    <scope>GENOME REANNOTATION</scope>
    <source>
        <strain evidence="8">CCAP 1055/1</strain>
    </source>
</reference>
<dbReference type="SMR" id="B7G3L7"/>
<dbReference type="InterPro" id="IPR022812">
    <property type="entry name" value="Dynamin"/>
</dbReference>
<dbReference type="KEGG" id="pti:PHATRDRAFT_54751"/>
<keyword evidence="8" id="KW-1185">Reference proteome</keyword>
<dbReference type="Gene3D" id="3.40.50.300">
    <property type="entry name" value="P-loop containing nucleotide triphosphate hydrolases"/>
    <property type="match status" value="1"/>
</dbReference>
<dbReference type="EMBL" id="CM000615">
    <property type="protein sequence ID" value="EEC46850.1"/>
    <property type="molecule type" value="Genomic_DNA"/>
</dbReference>
<dbReference type="OrthoDB" id="5061070at2759"/>
<dbReference type="GO" id="GO:0005525">
    <property type="term" value="F:GTP binding"/>
    <property type="evidence" value="ECO:0007669"/>
    <property type="project" value="UniProtKB-KW"/>
</dbReference>
<evidence type="ECO:0000256" key="3">
    <source>
        <dbReference type="RuleBase" id="RU003932"/>
    </source>
</evidence>
<feature type="domain" description="Dynamin-type G" evidence="6">
    <location>
        <begin position="25"/>
        <end position="313"/>
    </location>
</feature>
<dbReference type="Gene3D" id="1.20.120.1240">
    <property type="entry name" value="Dynamin, middle domain"/>
    <property type="match status" value="1"/>
</dbReference>
<feature type="compositionally biased region" description="Polar residues" evidence="4">
    <location>
        <begin position="584"/>
        <end position="594"/>
    </location>
</feature>
<dbReference type="InterPro" id="IPR003130">
    <property type="entry name" value="GED"/>
</dbReference>
<dbReference type="HOGENOM" id="CLU_008964_5_0_1"/>
<dbReference type="GO" id="GO:0003924">
    <property type="term" value="F:GTPase activity"/>
    <property type="evidence" value="ECO:0007669"/>
    <property type="project" value="InterPro"/>
</dbReference>
<keyword evidence="2 3" id="KW-0342">GTP-binding</keyword>
<dbReference type="Pfam" id="PF01031">
    <property type="entry name" value="Dynamin_M"/>
    <property type="match status" value="1"/>
</dbReference>
<dbReference type="SMART" id="SM00053">
    <property type="entry name" value="DYNc"/>
    <property type="match status" value="1"/>
</dbReference>
<dbReference type="InterPro" id="IPR045063">
    <property type="entry name" value="Dynamin_N"/>
</dbReference>
<dbReference type="Pfam" id="PF02212">
    <property type="entry name" value="GED"/>
    <property type="match status" value="1"/>
</dbReference>
<dbReference type="GO" id="GO:0016020">
    <property type="term" value="C:membrane"/>
    <property type="evidence" value="ECO:0007669"/>
    <property type="project" value="TreeGrafter"/>
</dbReference>
<dbReference type="PROSITE" id="PS51718">
    <property type="entry name" value="G_DYNAMIN_2"/>
    <property type="match status" value="1"/>
</dbReference>
<dbReference type="GO" id="GO:0005874">
    <property type="term" value="C:microtubule"/>
    <property type="evidence" value="ECO:0007669"/>
    <property type="project" value="TreeGrafter"/>
</dbReference>
<dbReference type="InterPro" id="IPR027417">
    <property type="entry name" value="P-loop_NTPase"/>
</dbReference>
<dbReference type="InterPro" id="IPR020850">
    <property type="entry name" value="GED_dom"/>
</dbReference>
<feature type="compositionally biased region" description="Basic and acidic residues" evidence="4">
    <location>
        <begin position="552"/>
        <end position="561"/>
    </location>
</feature>
<dbReference type="PROSITE" id="PS51388">
    <property type="entry name" value="GED"/>
    <property type="match status" value="1"/>
</dbReference>
<evidence type="ECO:0000259" key="6">
    <source>
        <dbReference type="PROSITE" id="PS51718"/>
    </source>
</evidence>